<organism evidence="2 3">
    <name type="scientific">Chloropicon roscoffensis</name>
    <dbReference type="NCBI Taxonomy" id="1461544"/>
    <lineage>
        <taxon>Eukaryota</taxon>
        <taxon>Viridiplantae</taxon>
        <taxon>Chlorophyta</taxon>
        <taxon>Chloropicophyceae</taxon>
        <taxon>Chloropicales</taxon>
        <taxon>Chloropicaceae</taxon>
        <taxon>Chloropicon</taxon>
    </lineage>
</organism>
<feature type="region of interest" description="Disordered" evidence="1">
    <location>
        <begin position="1"/>
        <end position="32"/>
    </location>
</feature>
<evidence type="ECO:0000256" key="1">
    <source>
        <dbReference type="SAM" id="MobiDB-lite"/>
    </source>
</evidence>
<dbReference type="PANTHER" id="PTHR35126">
    <property type="entry name" value="SLR0598 PROTEIN"/>
    <property type="match status" value="1"/>
</dbReference>
<name>A0AAX4P4N0_9CHLO</name>
<dbReference type="Gene3D" id="3.30.428.40">
    <property type="entry name" value="Protein of unknown function DUF3067"/>
    <property type="match status" value="1"/>
</dbReference>
<dbReference type="Pfam" id="PF11267">
    <property type="entry name" value="DUF3067"/>
    <property type="match status" value="1"/>
</dbReference>
<dbReference type="PANTHER" id="PTHR35126:SF1">
    <property type="entry name" value="DUF3067 DOMAIN-CONTAINING PROTEIN"/>
    <property type="match status" value="1"/>
</dbReference>
<accession>A0AAX4P4N0</accession>
<proteinExistence type="predicted"/>
<dbReference type="EMBL" id="CP151503">
    <property type="protein sequence ID" value="WZN60966.1"/>
    <property type="molecule type" value="Genomic_DNA"/>
</dbReference>
<keyword evidence="3" id="KW-1185">Reference proteome</keyword>
<dbReference type="AlphaFoldDB" id="A0AAX4P4N0"/>
<reference evidence="2 3" key="1">
    <citation type="submission" date="2024-03" db="EMBL/GenBank/DDBJ databases">
        <title>Complete genome sequence of the green alga Chloropicon roscoffensis RCC1871.</title>
        <authorList>
            <person name="Lemieux C."/>
            <person name="Pombert J.-F."/>
            <person name="Otis C."/>
            <person name="Turmel M."/>
        </authorList>
    </citation>
    <scope>NUCLEOTIDE SEQUENCE [LARGE SCALE GENOMIC DNA]</scope>
    <source>
        <strain evidence="2 3">RCC1871</strain>
    </source>
</reference>
<evidence type="ECO:0000313" key="2">
    <source>
        <dbReference type="EMBL" id="WZN60966.1"/>
    </source>
</evidence>
<protein>
    <submittedName>
        <fullName evidence="2">DUF3067 domain-containing protein</fullName>
    </submittedName>
</protein>
<dbReference type="Proteomes" id="UP001472866">
    <property type="component" value="Chromosome 03"/>
</dbReference>
<evidence type="ECO:0000313" key="3">
    <source>
        <dbReference type="Proteomes" id="UP001472866"/>
    </source>
</evidence>
<dbReference type="InterPro" id="IPR021420">
    <property type="entry name" value="DUF3067"/>
</dbReference>
<sequence length="229" mass="26021">MGGYSMFTRRARPTGGPSGRARHARPPRSFGEGAAKLRELMDSAAKFGTDLFDYESWAPRSARAWRLGEVPTEAQTKQEPDEVDLLVANLQRLSRDDYETEFEESFADEGSLTGAQLMDMLRYKYGVAYDMNFKVVSLPMKRVLSLNIMWSYVGQKSFPYDEEQFSLKLEGIAQTVMQLNREQQVRDFFAKEPKAERGLPAYPTVGTAVIIRMSDVGDQLIDEFFPQSK</sequence>
<gene>
    <name evidence="2" type="ORF">HKI87_03g25000</name>
</gene>